<dbReference type="Gene3D" id="3.40.50.150">
    <property type="entry name" value="Vaccinia Virus protein VP39"/>
    <property type="match status" value="1"/>
</dbReference>
<accession>E3NTX2</accession>
<dbReference type="SUPFAM" id="SSF53335">
    <property type="entry name" value="S-adenosyl-L-methionine-dependent methyltransferases"/>
    <property type="match status" value="1"/>
</dbReference>
<dbReference type="PANTHER" id="PTHR11006:SF60">
    <property type="entry name" value="PROTEIN ARGININE N-METHYLTRANSFERASE 9"/>
    <property type="match status" value="1"/>
</dbReference>
<organism evidence="3">
    <name type="scientific">Caenorhabditis remanei</name>
    <name type="common">Caenorhabditis vulgaris</name>
    <dbReference type="NCBI Taxonomy" id="31234"/>
    <lineage>
        <taxon>Eukaryota</taxon>
        <taxon>Metazoa</taxon>
        <taxon>Ecdysozoa</taxon>
        <taxon>Nematoda</taxon>
        <taxon>Chromadorea</taxon>
        <taxon>Rhabditida</taxon>
        <taxon>Rhabditina</taxon>
        <taxon>Rhabditomorpha</taxon>
        <taxon>Rhabditoidea</taxon>
        <taxon>Rhabditidae</taxon>
        <taxon>Peloderinae</taxon>
        <taxon>Caenorhabditis</taxon>
    </lineage>
</organism>
<dbReference type="InterPro" id="IPR025799">
    <property type="entry name" value="Arg_MeTrfase"/>
</dbReference>
<dbReference type="OMA" id="MINDVAR"/>
<dbReference type="InterPro" id="IPR029063">
    <property type="entry name" value="SAM-dependent_MTases_sf"/>
</dbReference>
<evidence type="ECO:0000256" key="1">
    <source>
        <dbReference type="ARBA" id="ARBA00022691"/>
    </source>
</evidence>
<dbReference type="Pfam" id="PF06325">
    <property type="entry name" value="PrmA"/>
    <property type="match status" value="1"/>
</dbReference>
<dbReference type="STRING" id="31234.E3NTX2"/>
<dbReference type="InParanoid" id="E3NTX2"/>
<dbReference type="PROSITE" id="PS00329">
    <property type="entry name" value="HSP70_2"/>
    <property type="match status" value="1"/>
</dbReference>
<keyword evidence="1" id="KW-0949">S-adenosyl-L-methionine</keyword>
<reference evidence="2" key="1">
    <citation type="submission" date="2007-07" db="EMBL/GenBank/DDBJ databases">
        <title>PCAP assembly of the Caenorhabditis remanei genome.</title>
        <authorList>
            <consortium name="The Caenorhabditis remanei Sequencing Consortium"/>
            <person name="Wilson R.K."/>
        </authorList>
    </citation>
    <scope>NUCLEOTIDE SEQUENCE [LARGE SCALE GENOMIC DNA]</scope>
    <source>
        <strain evidence="2">PB4641</strain>
    </source>
</reference>
<dbReference type="HOGENOM" id="CLU_402386_0_0_1"/>
<dbReference type="GO" id="GO:0016274">
    <property type="term" value="F:protein-arginine N-methyltransferase activity"/>
    <property type="evidence" value="ECO:0007669"/>
    <property type="project" value="InterPro"/>
</dbReference>
<dbReference type="GO" id="GO:0042054">
    <property type="term" value="F:histone methyltransferase activity"/>
    <property type="evidence" value="ECO:0007669"/>
    <property type="project" value="TreeGrafter"/>
</dbReference>
<dbReference type="OrthoDB" id="5980806at2759"/>
<evidence type="ECO:0000313" key="3">
    <source>
        <dbReference type="Proteomes" id="UP000008281"/>
    </source>
</evidence>
<sequence>MGDGPDNPHHFSMFVAQRAFLDANFEEALKHFFVCIKMLPVERRGLYEEQFAASIHGWITTDHDNAGRAVRLYPQIRELFPLTIPTKLAIIRAVQTTEQEKWLLNCLPICKDAMELATKPEELVALRIARVNLTTVPFPQWHIRMINDVARNEAYAKALSVSIKSRSSVVFDIGSGTGLLSVMAAKQTNLVIALEENICLAMLSKEVLKRNGVEGRVSVECVNSTQFKTCQKADVIVSEIMDCCVFGERIIETFIDAHIRFAHQKTIFIPNQATVYVRLFKCREIFDIHCQDYGGVRYRSEYVKINDSTNEQPYWCTSPLDYSDFEFLSDPEEIHSADFTTLVELQKSINCSGSLTVLPIKKGVAHGFAIHFTSDLTGKGDILNSAESRSWELGIIPFKEPCLVDCGQELDISWKLAYNRLDLYNNFVRTFIHIFFISIVFQYDEGLQKNEENLRYETASLEQLQKLRDDSYFKAMMAEIDEIDTAYTIDTSSSIPAQCMIETAVPQIPPRVLITSLNRYDGSLDQDAFFQIERYLGYRDNIKKIVPTRVRIFGRLFYSDRINSQARIDPTAHCQVDLATVRSFHLREMRDIRLSQRKDIVMNSDEFLIFDFDMNPERFKQDDYTTMNREIEVQPKGRISDGVIYEFEILGSRNTKLRPVAAFLFPERVYTQEEMTIMVDLHVGDMLISLKDL</sequence>
<dbReference type="FunCoup" id="E3NTX2">
    <property type="interactions" value="3"/>
</dbReference>
<dbReference type="GO" id="GO:0005634">
    <property type="term" value="C:nucleus"/>
    <property type="evidence" value="ECO:0007669"/>
    <property type="project" value="TreeGrafter"/>
</dbReference>
<keyword evidence="3" id="KW-1185">Reference proteome</keyword>
<gene>
    <name evidence="2" type="ORF">CRE_17771</name>
</gene>
<dbReference type="eggNOG" id="KOG1499">
    <property type="taxonomic scope" value="Eukaryota"/>
</dbReference>
<dbReference type="Gene3D" id="2.70.160.11">
    <property type="entry name" value="Hnrnp arginine n-methyltransferase1"/>
    <property type="match status" value="1"/>
</dbReference>
<dbReference type="Proteomes" id="UP000008281">
    <property type="component" value="Unassembled WGS sequence"/>
</dbReference>
<name>E3NTX2_CAERE</name>
<dbReference type="AlphaFoldDB" id="E3NTX2"/>
<dbReference type="InterPro" id="IPR018181">
    <property type="entry name" value="Heat_shock_70_CS"/>
</dbReference>
<protein>
    <submittedName>
        <fullName evidence="2">Uncharacterized protein</fullName>
    </submittedName>
</protein>
<dbReference type="PANTHER" id="PTHR11006">
    <property type="entry name" value="PROTEIN ARGININE N-METHYLTRANSFERASE"/>
    <property type="match status" value="1"/>
</dbReference>
<dbReference type="EMBL" id="DS270343">
    <property type="protein sequence ID" value="EFO93318.1"/>
    <property type="molecule type" value="Genomic_DNA"/>
</dbReference>
<proteinExistence type="predicted"/>
<evidence type="ECO:0000313" key="2">
    <source>
        <dbReference type="EMBL" id="EFO93318.1"/>
    </source>
</evidence>